<reference evidence="1 2" key="2">
    <citation type="submission" date="2018-10" db="EMBL/GenBank/DDBJ databases">
        <authorList>
            <consortium name="Pathogen Informatics"/>
        </authorList>
    </citation>
    <scope>NUCLEOTIDE SEQUENCE [LARGE SCALE GENOMIC DNA]</scope>
</reference>
<protein>
    <submittedName>
        <fullName evidence="1 3">Uncharacterized protein</fullName>
    </submittedName>
</protein>
<organism evidence="3">
    <name type="scientific">Enterobius vermicularis</name>
    <name type="common">Human pinworm</name>
    <dbReference type="NCBI Taxonomy" id="51028"/>
    <lineage>
        <taxon>Eukaryota</taxon>
        <taxon>Metazoa</taxon>
        <taxon>Ecdysozoa</taxon>
        <taxon>Nematoda</taxon>
        <taxon>Chromadorea</taxon>
        <taxon>Rhabditida</taxon>
        <taxon>Spirurina</taxon>
        <taxon>Oxyuridomorpha</taxon>
        <taxon>Oxyuroidea</taxon>
        <taxon>Oxyuridae</taxon>
        <taxon>Enterobius</taxon>
    </lineage>
</organism>
<accession>A0A0N4V1M6</accession>
<evidence type="ECO:0000313" key="1">
    <source>
        <dbReference type="EMBL" id="VDD88425.1"/>
    </source>
</evidence>
<name>A0A0N4V1M6_ENTVE</name>
<dbReference type="Proteomes" id="UP000274131">
    <property type="component" value="Unassembled WGS sequence"/>
</dbReference>
<keyword evidence="2" id="KW-1185">Reference proteome</keyword>
<gene>
    <name evidence="1" type="ORF">EVEC_LOCUS3568</name>
</gene>
<reference evidence="3" key="1">
    <citation type="submission" date="2017-02" db="UniProtKB">
        <authorList>
            <consortium name="WormBaseParasite"/>
        </authorList>
    </citation>
    <scope>IDENTIFICATION</scope>
</reference>
<sequence>MDVYSSFIGAGRDVHFVLFYLRHGGKRKKEKEERNLSCNKRIGCLSNTRKQTGKIYAAACSELPFYLALIFDDGLISNGIRTKYRVNSLVTLSNVWFHTRKECQLLRLSTFDMVAK</sequence>
<dbReference type="EMBL" id="UXUI01007626">
    <property type="protein sequence ID" value="VDD88425.1"/>
    <property type="molecule type" value="Genomic_DNA"/>
</dbReference>
<proteinExistence type="predicted"/>
<evidence type="ECO:0000313" key="2">
    <source>
        <dbReference type="Proteomes" id="UP000274131"/>
    </source>
</evidence>
<dbReference type="AlphaFoldDB" id="A0A0N4V1M6"/>
<dbReference type="WBParaSite" id="EVEC_0000386001-mRNA-1">
    <property type="protein sequence ID" value="EVEC_0000386001-mRNA-1"/>
    <property type="gene ID" value="EVEC_0000386001"/>
</dbReference>
<evidence type="ECO:0000313" key="3">
    <source>
        <dbReference type="WBParaSite" id="EVEC_0000386001-mRNA-1"/>
    </source>
</evidence>